<dbReference type="SUPFAM" id="SSF53901">
    <property type="entry name" value="Thiolase-like"/>
    <property type="match status" value="1"/>
</dbReference>
<dbReference type="InterPro" id="IPR000794">
    <property type="entry name" value="Beta-ketoacyl_synthase"/>
</dbReference>
<dbReference type="InterPro" id="IPR020841">
    <property type="entry name" value="PKS_Beta-ketoAc_synthase_dom"/>
</dbReference>
<proteinExistence type="predicted"/>
<dbReference type="Gene3D" id="3.40.47.10">
    <property type="match status" value="1"/>
</dbReference>
<evidence type="ECO:0000313" key="3">
    <source>
        <dbReference type="EMBL" id="SVC58619.1"/>
    </source>
</evidence>
<sequence length="228" mass="23893">MAPNGNDLYSFWDALVNGRSGIGPITKFDASGHRARIAGEIKDFDPESALDPKDVRRNDPFTHYAMYVGSQAVAHAGLDMEAVDAERVGVIWGSGIGGITTHEKQHTILMEKGPKRISPFYVPMMISDMAAGMISMVLGAKGPNYATVSACSSASHALGEAARKIQYDEADVMVTGGSEAAVTSISVAGFASAKALSTRNDEPARASRPFDAGRDGFVLGEGAGGIVL</sequence>
<name>A0A382NBU9_9ZZZZ</name>
<dbReference type="Pfam" id="PF00109">
    <property type="entry name" value="ketoacyl-synt"/>
    <property type="match status" value="1"/>
</dbReference>
<organism evidence="3">
    <name type="scientific">marine metagenome</name>
    <dbReference type="NCBI Taxonomy" id="408172"/>
    <lineage>
        <taxon>unclassified sequences</taxon>
        <taxon>metagenomes</taxon>
        <taxon>ecological metagenomes</taxon>
    </lineage>
</organism>
<dbReference type="PROSITE" id="PS00606">
    <property type="entry name" value="KS3_1"/>
    <property type="match status" value="1"/>
</dbReference>
<dbReference type="EMBL" id="UINC01099384">
    <property type="protein sequence ID" value="SVC58619.1"/>
    <property type="molecule type" value="Genomic_DNA"/>
</dbReference>
<dbReference type="InterPro" id="IPR016039">
    <property type="entry name" value="Thiolase-like"/>
</dbReference>
<dbReference type="GO" id="GO:0006633">
    <property type="term" value="P:fatty acid biosynthetic process"/>
    <property type="evidence" value="ECO:0007669"/>
    <property type="project" value="InterPro"/>
</dbReference>
<keyword evidence="1" id="KW-0808">Transferase</keyword>
<dbReference type="PANTHER" id="PTHR11712:SF336">
    <property type="entry name" value="3-OXOACYL-[ACYL-CARRIER-PROTEIN] SYNTHASE, MITOCHONDRIAL"/>
    <property type="match status" value="1"/>
</dbReference>
<dbReference type="PANTHER" id="PTHR11712">
    <property type="entry name" value="POLYKETIDE SYNTHASE-RELATED"/>
    <property type="match status" value="1"/>
</dbReference>
<dbReference type="CDD" id="cd00834">
    <property type="entry name" value="KAS_I_II"/>
    <property type="match status" value="1"/>
</dbReference>
<protein>
    <recommendedName>
        <fullName evidence="2">Ketosynthase family 3 (KS3) domain-containing protein</fullName>
    </recommendedName>
</protein>
<feature type="non-terminal residue" evidence="3">
    <location>
        <position position="228"/>
    </location>
</feature>
<dbReference type="PROSITE" id="PS52004">
    <property type="entry name" value="KS3_2"/>
    <property type="match status" value="1"/>
</dbReference>
<evidence type="ECO:0000256" key="1">
    <source>
        <dbReference type="ARBA" id="ARBA00022679"/>
    </source>
</evidence>
<dbReference type="GO" id="GO:0005829">
    <property type="term" value="C:cytosol"/>
    <property type="evidence" value="ECO:0007669"/>
    <property type="project" value="TreeGrafter"/>
</dbReference>
<evidence type="ECO:0000259" key="2">
    <source>
        <dbReference type="PROSITE" id="PS52004"/>
    </source>
</evidence>
<dbReference type="InterPro" id="IPR014030">
    <property type="entry name" value="Ketoacyl_synth_N"/>
</dbReference>
<reference evidence="3" key="1">
    <citation type="submission" date="2018-05" db="EMBL/GenBank/DDBJ databases">
        <authorList>
            <person name="Lanie J.A."/>
            <person name="Ng W.-L."/>
            <person name="Kazmierczak K.M."/>
            <person name="Andrzejewski T.M."/>
            <person name="Davidsen T.M."/>
            <person name="Wayne K.J."/>
            <person name="Tettelin H."/>
            <person name="Glass J.I."/>
            <person name="Rusch D."/>
            <person name="Podicherti R."/>
            <person name="Tsui H.-C.T."/>
            <person name="Winkler M.E."/>
        </authorList>
    </citation>
    <scope>NUCLEOTIDE SEQUENCE</scope>
</reference>
<dbReference type="GO" id="GO:0004315">
    <property type="term" value="F:3-oxoacyl-[acyl-carrier-protein] synthase activity"/>
    <property type="evidence" value="ECO:0007669"/>
    <property type="project" value="InterPro"/>
</dbReference>
<dbReference type="InterPro" id="IPR018201">
    <property type="entry name" value="Ketoacyl_synth_AS"/>
</dbReference>
<dbReference type="FunFam" id="3.40.47.10:FF:000018">
    <property type="entry name" value="3-oxoacyl-[acyl-carrier-protein] synthase 2"/>
    <property type="match status" value="1"/>
</dbReference>
<accession>A0A382NBU9</accession>
<feature type="domain" description="Ketosynthase family 3 (KS3)" evidence="2">
    <location>
        <begin position="1"/>
        <end position="228"/>
    </location>
</feature>
<gene>
    <name evidence="3" type="ORF">METZ01_LOCUS311473</name>
</gene>
<dbReference type="AlphaFoldDB" id="A0A382NBU9"/>